<evidence type="ECO:0000259" key="1">
    <source>
        <dbReference type="SMART" id="SM00912"/>
    </source>
</evidence>
<dbReference type="Pfam" id="PF05860">
    <property type="entry name" value="TPS"/>
    <property type="match status" value="1"/>
</dbReference>
<dbReference type="InterPro" id="IPR012334">
    <property type="entry name" value="Pectin_lyas_fold"/>
</dbReference>
<dbReference type="Proteomes" id="UP000729733">
    <property type="component" value="Unassembled WGS sequence"/>
</dbReference>
<dbReference type="RefSeq" id="WP_229640743.1">
    <property type="nucleotide sequence ID" value="NZ_JADWDC010000026.1"/>
</dbReference>
<dbReference type="SMART" id="SM00912">
    <property type="entry name" value="Haemagg_act"/>
    <property type="match status" value="1"/>
</dbReference>
<reference evidence="2" key="1">
    <citation type="journal article" date="2021" name="Antonie Van Leeuwenhoek">
        <title>Draft genome and description of Waterburya agarophytonicola gen. nov. sp. nov. (Pleurocapsales, Cyanobacteria): a seaweed symbiont.</title>
        <authorList>
            <person name="Bonthond G."/>
            <person name="Shalygin S."/>
            <person name="Bayer T."/>
            <person name="Weinberger F."/>
        </authorList>
    </citation>
    <scope>NUCLEOTIDE SEQUENCE</scope>
    <source>
        <strain evidence="2">KI4</strain>
    </source>
</reference>
<dbReference type="AlphaFoldDB" id="A0A964BQD6"/>
<feature type="domain" description="Filamentous haemagglutinin FhaB/tRNA nuclease CdiA-like TPS" evidence="1">
    <location>
        <begin position="36"/>
        <end position="147"/>
    </location>
</feature>
<organism evidence="2 3">
    <name type="scientific">Waterburya agarophytonicola KI4</name>
    <dbReference type="NCBI Taxonomy" id="2874699"/>
    <lineage>
        <taxon>Bacteria</taxon>
        <taxon>Bacillati</taxon>
        <taxon>Cyanobacteriota</taxon>
        <taxon>Cyanophyceae</taxon>
        <taxon>Pleurocapsales</taxon>
        <taxon>Hyellaceae</taxon>
        <taxon>Waterburya</taxon>
        <taxon>Waterburya agarophytonicola</taxon>
    </lineage>
</organism>
<dbReference type="EMBL" id="JADWDC010000026">
    <property type="protein sequence ID" value="MCC0177678.1"/>
    <property type="molecule type" value="Genomic_DNA"/>
</dbReference>
<comment type="caution">
    <text evidence="2">The sequence shown here is derived from an EMBL/GenBank/DDBJ whole genome shotgun (WGS) entry which is preliminary data.</text>
</comment>
<proteinExistence type="predicted"/>
<evidence type="ECO:0000313" key="2">
    <source>
        <dbReference type="EMBL" id="MCC0177678.1"/>
    </source>
</evidence>
<dbReference type="InterPro" id="IPR011050">
    <property type="entry name" value="Pectin_lyase_fold/virulence"/>
</dbReference>
<keyword evidence="3" id="KW-1185">Reference proteome</keyword>
<sequence>MPKVFSPLLRIGICVLGFFGARADITLAEVRLAQITPDGTANTQVNQSGNIAEIEGGITRGTNLFHSFQDFSVPTDNTAFFNNVSDISNIFSRVTGGNTSNIDGLIKANDSANLFLINPAGIIFGESARLDIGGSFLASTARGIIFENGEFSAVDLENPPLLAINAPIGLDLRNNSAEIVNRSQYKEVAESPDFDPDAPVSDIDFPEFDFSPPVGLKVNEGESIRFNAGNILFDGGLATAPGGSINLEATGNIEIRGDAIADFTFRMPSLNTSSTLGDGGAIELNSLAGNIKIINSNLVSSSLVEEKNGGSIVINARESTILTDSFINSTSNSAIDRGGNVTINADSSIRLEDTRIDAGNFGDGRSGDITIATLDRGKIELVGTQVAEIDIFDDSDLNASLAEAAIFVDAFGGEGLTDRQTGGTLSIQGGAIEIDNYNLISRVNKFSEFPPELADIGLISNLNTQGNAGDIFISGNSIAINNSSLVTGTLGNGNAGNIDLNAIDGVVLSNGTELSTRTVSFGSAGVVNIKANSLTINNSSIEASNVSSESATGELEVFAGNINLNLGENLILRADSTISAIANGDANGGNIRIEAASIIAFPAQNTGSDIIASATGGLGGAINITSESIFGIAEGSEMDSSNDIDASSGVDGLDGTVSITTSNVDALQGAVDLTNNPLDSNDVTSRTCTVDDAQGSTLTVKNIIGTPLNINQPFISENIYINGQNSFDRATLKQNSTSEDLYQEIIPARGVVVQEDGQIVLVAYPTPDTVSPSVYGYINCQNSMNQG</sequence>
<protein>
    <submittedName>
        <fullName evidence="2">Filamentous hemagglutinin N-terminal domain-containing protein</fullName>
    </submittedName>
</protein>
<dbReference type="SUPFAM" id="SSF51126">
    <property type="entry name" value="Pectin lyase-like"/>
    <property type="match status" value="1"/>
</dbReference>
<dbReference type="InterPro" id="IPR008638">
    <property type="entry name" value="FhaB/CdiA-like_TPS"/>
</dbReference>
<evidence type="ECO:0000313" key="3">
    <source>
        <dbReference type="Proteomes" id="UP000729733"/>
    </source>
</evidence>
<accession>A0A964BQD6</accession>
<name>A0A964BQD6_9CYAN</name>
<dbReference type="Gene3D" id="2.160.20.10">
    <property type="entry name" value="Single-stranded right-handed beta-helix, Pectin lyase-like"/>
    <property type="match status" value="2"/>
</dbReference>
<gene>
    <name evidence="2" type="ORF">I4641_11880</name>
</gene>
<dbReference type="NCBIfam" id="TIGR01901">
    <property type="entry name" value="adhes_NPXG"/>
    <property type="match status" value="1"/>
</dbReference>